<keyword evidence="4" id="KW-1185">Reference proteome</keyword>
<dbReference type="SUPFAM" id="SSF82153">
    <property type="entry name" value="FAS1 domain"/>
    <property type="match status" value="2"/>
</dbReference>
<feature type="domain" description="FAS1" evidence="2">
    <location>
        <begin position="250"/>
        <end position="345"/>
    </location>
</feature>
<dbReference type="EnsemblPlants" id="Kaladp0039s0437.1.v1.1">
    <property type="protein sequence ID" value="Kaladp0039s0437.1.v1.1.CDS.1"/>
    <property type="gene ID" value="Kaladp0039s0437.v1.1"/>
</dbReference>
<dbReference type="OMA" id="TSHPLWF"/>
<dbReference type="PANTHER" id="PTHR33985">
    <property type="entry name" value="OS02G0491300 PROTEIN-RELATED"/>
    <property type="match status" value="1"/>
</dbReference>
<evidence type="ECO:0000256" key="1">
    <source>
        <dbReference type="ARBA" id="ARBA00007843"/>
    </source>
</evidence>
<dbReference type="InterPro" id="IPR000782">
    <property type="entry name" value="FAS1_domain"/>
</dbReference>
<protein>
    <recommendedName>
        <fullName evidence="2">FAS1 domain-containing protein</fullName>
    </recommendedName>
</protein>
<evidence type="ECO:0000259" key="2">
    <source>
        <dbReference type="SMART" id="SM00554"/>
    </source>
</evidence>
<sequence>MEKPSCLCSNWWRGPVYFTIAAMLAFLAITAAFHASGSGHSAAPVEHASPHLSPNASLILRNSGFGIFAALMQLSPDLFGSPSSNCCTVFAVKDSAIHSLGPLMVRDLAKYQTIAAANLSVEQLLKKPEKTCFETLLHFKNVSVTRKVARKRLIEINRIPISDPNLILEGGVTVHGVASPFAPLDQRRDFSSVPFPNPSCDPVEVKKHSGIQWMKILQSLRSKGYAAFAAGLQSVHPILMKEGSNLSSVTIFAPPDLGSVATPPPVLADIVKVHLLPRRFTYQELSSLRDEASLKTLASGQELVVTSRHNQTQRLSVSGVEITAPNLIKARDFMVHGMARAFEIAELHHSS</sequence>
<organism evidence="3 4">
    <name type="scientific">Kalanchoe fedtschenkoi</name>
    <name type="common">Lavender scallops</name>
    <name type="synonym">South American air plant</name>
    <dbReference type="NCBI Taxonomy" id="63787"/>
    <lineage>
        <taxon>Eukaryota</taxon>
        <taxon>Viridiplantae</taxon>
        <taxon>Streptophyta</taxon>
        <taxon>Embryophyta</taxon>
        <taxon>Tracheophyta</taxon>
        <taxon>Spermatophyta</taxon>
        <taxon>Magnoliopsida</taxon>
        <taxon>eudicotyledons</taxon>
        <taxon>Gunneridae</taxon>
        <taxon>Pentapetalae</taxon>
        <taxon>Saxifragales</taxon>
        <taxon>Crassulaceae</taxon>
        <taxon>Kalanchoe</taxon>
    </lineage>
</organism>
<evidence type="ECO:0000313" key="4">
    <source>
        <dbReference type="Proteomes" id="UP000594263"/>
    </source>
</evidence>
<dbReference type="InterPro" id="IPR036378">
    <property type="entry name" value="FAS1_dom_sf"/>
</dbReference>
<dbReference type="Gramene" id="Kaladp0039s0437.1.v1.1">
    <property type="protein sequence ID" value="Kaladp0039s0437.1.v1.1.CDS.1"/>
    <property type="gene ID" value="Kaladp0039s0437.v1.1"/>
</dbReference>
<comment type="similarity">
    <text evidence="1">Belongs to the fasciclin-like AGP family.</text>
</comment>
<dbReference type="PANTHER" id="PTHR33985:SF19">
    <property type="entry name" value="FASCICLIN-LIKE ARABINOGALACTAN PROTEIN 21"/>
    <property type="match status" value="1"/>
</dbReference>
<accession>A0A7N0TKA9</accession>
<dbReference type="InterPro" id="IPR052806">
    <property type="entry name" value="Fasciclin-like_AGP"/>
</dbReference>
<dbReference type="Gene3D" id="2.30.180.10">
    <property type="entry name" value="FAS1 domain"/>
    <property type="match status" value="1"/>
</dbReference>
<evidence type="ECO:0000313" key="3">
    <source>
        <dbReference type="EnsemblPlants" id="Kaladp0039s0437.1.v1.1.CDS.1"/>
    </source>
</evidence>
<dbReference type="Proteomes" id="UP000594263">
    <property type="component" value="Unplaced"/>
</dbReference>
<proteinExistence type="inferred from homology"/>
<feature type="domain" description="FAS1" evidence="2">
    <location>
        <begin position="88"/>
        <end position="184"/>
    </location>
</feature>
<reference evidence="3" key="1">
    <citation type="submission" date="2021-01" db="UniProtKB">
        <authorList>
            <consortium name="EnsemblPlants"/>
        </authorList>
    </citation>
    <scope>IDENTIFICATION</scope>
</reference>
<name>A0A7N0TKA9_KALFE</name>
<dbReference type="SMART" id="SM00554">
    <property type="entry name" value="FAS1"/>
    <property type="match status" value="2"/>
</dbReference>
<dbReference type="AlphaFoldDB" id="A0A7N0TKA9"/>